<protein>
    <submittedName>
        <fullName evidence="3">Phosphohistidine phosphatase</fullName>
    </submittedName>
</protein>
<dbReference type="GO" id="GO:0005737">
    <property type="term" value="C:cytoplasm"/>
    <property type="evidence" value="ECO:0007669"/>
    <property type="project" value="InterPro"/>
</dbReference>
<reference evidence="3 4" key="1">
    <citation type="submission" date="2015-05" db="EMBL/GenBank/DDBJ databases">
        <title>Complete genome of Marinobacter psychrophilus strain 20041T isolated from sea-ice of the Canadian Basin.</title>
        <authorList>
            <person name="Song L."/>
            <person name="Ren L."/>
            <person name="Yu Y."/>
            <person name="Wang X."/>
        </authorList>
    </citation>
    <scope>NUCLEOTIDE SEQUENCE [LARGE SCALE GENOMIC DNA]</scope>
    <source>
        <strain evidence="3 4">20041</strain>
    </source>
</reference>
<dbReference type="NCBIfam" id="TIGR00249">
    <property type="entry name" value="sixA"/>
    <property type="match status" value="1"/>
</dbReference>
<dbReference type="Gene3D" id="3.40.50.1240">
    <property type="entry name" value="Phosphoglycerate mutase-like"/>
    <property type="match status" value="1"/>
</dbReference>
<dbReference type="STRING" id="330734.ABA45_09750"/>
<dbReference type="Gene3D" id="3.10.540.10">
    <property type="entry name" value="duf1285 like domain"/>
    <property type="match status" value="1"/>
</dbReference>
<evidence type="ECO:0000313" key="4">
    <source>
        <dbReference type="Proteomes" id="UP000036406"/>
    </source>
</evidence>
<dbReference type="InterPro" id="IPR048342">
    <property type="entry name" value="DUF1285_C"/>
</dbReference>
<proteinExistence type="predicted"/>
<sequence length="348" mass="38113">MKLLIMRHGEAGRHAQDDQRELTDAGRQQVARVAAQLAESDSRPELIWCSPLVRARQTAAIVAEILNCPVEEKLFITPDDDPAHCLGALLANTASPLLLVSHMPLVGVLTSLLTEGDRRGAAFMTAQAVLLDMATVGPGCADLKTCFSPDLYRNDPSREVSMSQQSIDLEPLTKSVPAKGLPPLQDWHPPLSGDMEMRIDRSCQWWFKGNLIGREALVKLFSSILRLEDDGEYYLISPVEKWRIQVDDTPLLAHSLTVSGQGEQQTLTLTTNVGEILSIGADHPLQIETYGETGEPRPLIAVRHGVHARLVTAAYYELADLAVERIVDGESMVGVFSKGNFFKLTGNG</sequence>
<dbReference type="Gene3D" id="2.30.270.10">
    <property type="entry name" value="duf1285 protein"/>
    <property type="match status" value="1"/>
</dbReference>
<dbReference type="AlphaFoldDB" id="A0A0H4I160"/>
<feature type="domain" description="DUF1285" evidence="1">
    <location>
        <begin position="182"/>
        <end position="249"/>
    </location>
</feature>
<gene>
    <name evidence="3" type="ORF">ABA45_09750</name>
</gene>
<dbReference type="PANTHER" id="PTHR48100">
    <property type="entry name" value="BROAD-SPECIFICITY PHOSPHATASE YOR283W-RELATED"/>
    <property type="match status" value="1"/>
</dbReference>
<dbReference type="SUPFAM" id="SSF53254">
    <property type="entry name" value="Phosphoglycerate mutase-like"/>
    <property type="match status" value="1"/>
</dbReference>
<dbReference type="Proteomes" id="UP000036406">
    <property type="component" value="Chromosome"/>
</dbReference>
<dbReference type="InterPro" id="IPR050275">
    <property type="entry name" value="PGM_Phosphatase"/>
</dbReference>
<evidence type="ECO:0000259" key="1">
    <source>
        <dbReference type="Pfam" id="PF06938"/>
    </source>
</evidence>
<dbReference type="Pfam" id="PF06938">
    <property type="entry name" value="DUF1285_N"/>
    <property type="match status" value="1"/>
</dbReference>
<dbReference type="RefSeq" id="WP_048385708.1">
    <property type="nucleotide sequence ID" value="NZ_CP011494.1"/>
</dbReference>
<dbReference type="Pfam" id="PF00300">
    <property type="entry name" value="His_Phos_1"/>
    <property type="match status" value="1"/>
</dbReference>
<name>A0A0H4I160_9GAMM</name>
<feature type="domain" description="DUF1285" evidence="2">
    <location>
        <begin position="250"/>
        <end position="344"/>
    </location>
</feature>
<accession>A0A0H4I160</accession>
<keyword evidence="4" id="KW-1185">Reference proteome</keyword>
<dbReference type="InterPro" id="IPR004449">
    <property type="entry name" value="SixA"/>
</dbReference>
<dbReference type="GO" id="GO:0101006">
    <property type="term" value="F:protein histidine phosphatase activity"/>
    <property type="evidence" value="ECO:0007669"/>
    <property type="project" value="InterPro"/>
</dbReference>
<dbReference type="CDD" id="cd07067">
    <property type="entry name" value="HP_PGM_like"/>
    <property type="match status" value="1"/>
</dbReference>
<dbReference type="InterPro" id="IPR048341">
    <property type="entry name" value="DUF1285_N"/>
</dbReference>
<dbReference type="KEGG" id="mpq:ABA45_09750"/>
<evidence type="ECO:0000313" key="3">
    <source>
        <dbReference type="EMBL" id="AKO52654.1"/>
    </source>
</evidence>
<dbReference type="Pfam" id="PF21028">
    <property type="entry name" value="DUF1285_C"/>
    <property type="match status" value="1"/>
</dbReference>
<dbReference type="EMBL" id="CP011494">
    <property type="protein sequence ID" value="AKO52654.1"/>
    <property type="molecule type" value="Genomic_DNA"/>
</dbReference>
<dbReference type="InterPro" id="IPR029033">
    <property type="entry name" value="His_PPase_superfam"/>
</dbReference>
<dbReference type="InterPro" id="IPR023361">
    <property type="entry name" value="DUF1285_beta_roll_sf"/>
</dbReference>
<dbReference type="InterPro" id="IPR013078">
    <property type="entry name" value="His_Pase_superF_clade-1"/>
</dbReference>
<organism evidence="3 4">
    <name type="scientific">Marinobacter psychrophilus</name>
    <dbReference type="NCBI Taxonomy" id="330734"/>
    <lineage>
        <taxon>Bacteria</taxon>
        <taxon>Pseudomonadati</taxon>
        <taxon>Pseudomonadota</taxon>
        <taxon>Gammaproteobacteria</taxon>
        <taxon>Pseudomonadales</taxon>
        <taxon>Marinobacteraceae</taxon>
        <taxon>Marinobacter</taxon>
    </lineage>
</organism>
<dbReference type="SMART" id="SM00855">
    <property type="entry name" value="PGAM"/>
    <property type="match status" value="1"/>
</dbReference>
<evidence type="ECO:0000259" key="2">
    <source>
        <dbReference type="Pfam" id="PF21028"/>
    </source>
</evidence>
<dbReference type="PANTHER" id="PTHR48100:SF1">
    <property type="entry name" value="HISTIDINE PHOSPHATASE FAMILY PROTEIN-RELATED"/>
    <property type="match status" value="1"/>
</dbReference>
<dbReference type="PATRIC" id="fig|330734.3.peg.2051"/>